<evidence type="ECO:0000259" key="1">
    <source>
        <dbReference type="Pfam" id="PF00174"/>
    </source>
</evidence>
<organism evidence="2 3">
    <name type="scientific">Nitrospina watsonii</name>
    <dbReference type="NCBI Taxonomy" id="1323948"/>
    <lineage>
        <taxon>Bacteria</taxon>
        <taxon>Pseudomonadati</taxon>
        <taxon>Nitrospinota/Tectimicrobiota group</taxon>
        <taxon>Nitrospinota</taxon>
        <taxon>Nitrospinia</taxon>
        <taxon>Nitrospinales</taxon>
        <taxon>Nitrospinaceae</taxon>
        <taxon>Nitrospina</taxon>
    </lineage>
</organism>
<dbReference type="InterPro" id="IPR036374">
    <property type="entry name" value="OxRdtase_Mopterin-bd_sf"/>
</dbReference>
<dbReference type="Proteomes" id="UP001157733">
    <property type="component" value="Chromosome"/>
</dbReference>
<name>A0ABN8W747_9BACT</name>
<dbReference type="EMBL" id="OX336137">
    <property type="protein sequence ID" value="CAI2719193.1"/>
    <property type="molecule type" value="Genomic_DNA"/>
</dbReference>
<dbReference type="PANTHER" id="PTHR43032:SF3">
    <property type="entry name" value="PROTEIN-METHIONINE-SULFOXIDE REDUCTASE CATALYTIC SUBUNIT MSRP"/>
    <property type="match status" value="1"/>
</dbReference>
<keyword evidence="3" id="KW-1185">Reference proteome</keyword>
<dbReference type="RefSeq" id="WP_282012042.1">
    <property type="nucleotide sequence ID" value="NZ_OX336137.1"/>
</dbReference>
<dbReference type="Gene3D" id="3.90.420.10">
    <property type="entry name" value="Oxidoreductase, molybdopterin-binding domain"/>
    <property type="match status" value="1"/>
</dbReference>
<gene>
    <name evidence="2" type="primary">msrP</name>
    <name evidence="2" type="ORF">NSPWAT_2337</name>
</gene>
<accession>A0ABN8W747</accession>
<dbReference type="SUPFAM" id="SSF56524">
    <property type="entry name" value="Oxidoreductase molybdopterin-binding domain"/>
    <property type="match status" value="1"/>
</dbReference>
<evidence type="ECO:0000313" key="2">
    <source>
        <dbReference type="EMBL" id="CAI2719193.1"/>
    </source>
</evidence>
<evidence type="ECO:0000313" key="3">
    <source>
        <dbReference type="Proteomes" id="UP001157733"/>
    </source>
</evidence>
<dbReference type="PANTHER" id="PTHR43032">
    <property type="entry name" value="PROTEIN-METHIONINE-SULFOXIDE REDUCTASE"/>
    <property type="match status" value="1"/>
</dbReference>
<dbReference type="NCBIfam" id="NF003767">
    <property type="entry name" value="PRK05363.1"/>
    <property type="match status" value="1"/>
</dbReference>
<dbReference type="GO" id="GO:0016491">
    <property type="term" value="F:oxidoreductase activity"/>
    <property type="evidence" value="ECO:0007669"/>
    <property type="project" value="UniProtKB-KW"/>
</dbReference>
<dbReference type="EC" id="1.8.5.-" evidence="2"/>
<protein>
    <submittedName>
        <fullName evidence="2">Protein-methionine-sulfoxide reductase catalytic subunit MsrP</fullName>
        <ecNumber evidence="2">1.8.5.-</ecNumber>
    </submittedName>
</protein>
<proteinExistence type="predicted"/>
<dbReference type="Pfam" id="PF00174">
    <property type="entry name" value="Oxidored_molyb"/>
    <property type="match status" value="1"/>
</dbReference>
<dbReference type="InterPro" id="IPR000572">
    <property type="entry name" value="OxRdtase_Mopterin-bd_dom"/>
</dbReference>
<keyword evidence="2" id="KW-0560">Oxidoreductase</keyword>
<sequence>MSNIHIPKGWEMPENEVTPESVYLNRREVLKAMGMVSLFAAGALPACSPPQSVIDAHPEINLTDLEKTVYPANRITKYKLDRRITAEAVAGSYNNFYEFSEVKEDVDHHAQRLQTRPWQVEVTGLVKTPKVYDLDDFLKRFILEERFYRLRCVEAWAMAVPWTGFPLKALLDDVEPLPNATHVRFESFHKPFLAQGQFAFWQPWPYAEALTIKEAVNELVLMATGIYGHPLSKQHGAPIRLVVPWKYGFKSIKSITKIELVDYEPSTFWNTLQPLEYGWEANVDPNVPHPRWPQTKEELIGTREVRLTQKYNGYSDFVASLYT</sequence>
<reference evidence="2 3" key="1">
    <citation type="submission" date="2022-09" db="EMBL/GenBank/DDBJ databases">
        <authorList>
            <person name="Kop L."/>
        </authorList>
    </citation>
    <scope>NUCLEOTIDE SEQUENCE [LARGE SCALE GENOMIC DNA]</scope>
    <source>
        <strain evidence="2 3">347</strain>
    </source>
</reference>
<feature type="domain" description="Oxidoreductase molybdopterin-binding" evidence="1">
    <location>
        <begin position="113"/>
        <end position="269"/>
    </location>
</feature>